<keyword evidence="1" id="KW-1133">Transmembrane helix</keyword>
<keyword evidence="1" id="KW-0472">Membrane</keyword>
<feature type="transmembrane region" description="Helical" evidence="1">
    <location>
        <begin position="106"/>
        <end position="124"/>
    </location>
</feature>
<name>A0ABQ5P657_9ACTN</name>
<dbReference type="Proteomes" id="UP001291653">
    <property type="component" value="Unassembled WGS sequence"/>
</dbReference>
<keyword evidence="3" id="KW-1185">Reference proteome</keyword>
<organism evidence="2 3">
    <name type="scientific">Streptomyces yaizuensis</name>
    <dbReference type="NCBI Taxonomy" id="2989713"/>
    <lineage>
        <taxon>Bacteria</taxon>
        <taxon>Bacillati</taxon>
        <taxon>Actinomycetota</taxon>
        <taxon>Actinomycetes</taxon>
        <taxon>Kitasatosporales</taxon>
        <taxon>Streptomycetaceae</taxon>
        <taxon>Streptomyces</taxon>
    </lineage>
</organism>
<dbReference type="RefSeq" id="WP_323450059.1">
    <property type="nucleotide sequence ID" value="NZ_BSBI01000013.1"/>
</dbReference>
<comment type="caution">
    <text evidence="2">The sequence shown here is derived from an EMBL/GenBank/DDBJ whole genome shotgun (WGS) entry which is preliminary data.</text>
</comment>
<feature type="transmembrane region" description="Helical" evidence="1">
    <location>
        <begin position="74"/>
        <end position="94"/>
    </location>
</feature>
<reference evidence="2 3" key="1">
    <citation type="submission" date="2022-10" db="EMBL/GenBank/DDBJ databases">
        <title>Draft genome sequence of Streptomyces sp. YSPA8.</title>
        <authorList>
            <person name="Moriuchi R."/>
            <person name="Dohra H."/>
            <person name="Yamamura H."/>
            <person name="Kodani S."/>
        </authorList>
    </citation>
    <scope>NUCLEOTIDE SEQUENCE [LARGE SCALE GENOMIC DNA]</scope>
    <source>
        <strain evidence="2 3">YSPA8</strain>
    </source>
</reference>
<sequence>MTTSAPGTSDSISTPAEGRWTADRIRLWSFVCAALFAPAAGVAWFVDGFLSLMGEGGSRCLTYGEQCPASVPDILWRAPLAVAAIAFLAVLFLPERLRHADTLRRAAFAVQGLAEAGALLMITLPG</sequence>
<evidence type="ECO:0000313" key="2">
    <source>
        <dbReference type="EMBL" id="GLF98070.1"/>
    </source>
</evidence>
<dbReference type="EMBL" id="BSBI01000013">
    <property type="protein sequence ID" value="GLF98070.1"/>
    <property type="molecule type" value="Genomic_DNA"/>
</dbReference>
<keyword evidence="1" id="KW-0812">Transmembrane</keyword>
<evidence type="ECO:0000256" key="1">
    <source>
        <dbReference type="SAM" id="Phobius"/>
    </source>
</evidence>
<evidence type="ECO:0000313" key="3">
    <source>
        <dbReference type="Proteomes" id="UP001291653"/>
    </source>
</evidence>
<proteinExistence type="predicted"/>
<accession>A0ABQ5P657</accession>
<protein>
    <submittedName>
        <fullName evidence="2">Uncharacterized protein</fullName>
    </submittedName>
</protein>
<feature type="transmembrane region" description="Helical" evidence="1">
    <location>
        <begin position="27"/>
        <end position="46"/>
    </location>
</feature>
<gene>
    <name evidence="2" type="ORF">SYYSPA8_27255</name>
</gene>